<accession>A0A8T0A9P8</accession>
<evidence type="ECO:0000313" key="2">
    <source>
        <dbReference type="Proteomes" id="UP000606274"/>
    </source>
</evidence>
<proteinExistence type="predicted"/>
<dbReference type="EMBL" id="JABFDY010000025">
    <property type="protein sequence ID" value="KAF7688742.1"/>
    <property type="molecule type" value="Genomic_DNA"/>
</dbReference>
<protein>
    <submittedName>
        <fullName evidence="1">Uncharacterized protein</fullName>
    </submittedName>
</protein>
<organism evidence="1 2">
    <name type="scientific">Silurus meridionalis</name>
    <name type="common">Southern catfish</name>
    <name type="synonym">Silurus soldatovi meridionalis</name>
    <dbReference type="NCBI Taxonomy" id="175797"/>
    <lineage>
        <taxon>Eukaryota</taxon>
        <taxon>Metazoa</taxon>
        <taxon>Chordata</taxon>
        <taxon>Craniata</taxon>
        <taxon>Vertebrata</taxon>
        <taxon>Euteleostomi</taxon>
        <taxon>Actinopterygii</taxon>
        <taxon>Neopterygii</taxon>
        <taxon>Teleostei</taxon>
        <taxon>Ostariophysi</taxon>
        <taxon>Siluriformes</taxon>
        <taxon>Siluridae</taxon>
        <taxon>Silurus</taxon>
    </lineage>
</organism>
<sequence>MEGMSVEDIVKTYPYLRTPDGFFDQIYRIHPSPRSFCHRFREDFARVLPNVLKLATAKSPLAKQYTETRQDALAEDLPEKRSITMKEVGF</sequence>
<dbReference type="Proteomes" id="UP000606274">
    <property type="component" value="Unassembled WGS sequence"/>
</dbReference>
<evidence type="ECO:0000313" key="1">
    <source>
        <dbReference type="EMBL" id="KAF7688742.1"/>
    </source>
</evidence>
<dbReference type="AlphaFoldDB" id="A0A8T0A9P8"/>
<name>A0A8T0A9P8_SILME</name>
<reference evidence="1" key="1">
    <citation type="submission" date="2020-08" db="EMBL/GenBank/DDBJ databases">
        <title>Chromosome-level assembly of Southern catfish (Silurus meridionalis) provides insights into visual adaptation to the nocturnal and benthic lifestyles.</title>
        <authorList>
            <person name="Zhang Y."/>
            <person name="Wang D."/>
            <person name="Peng Z."/>
        </authorList>
    </citation>
    <scope>NUCLEOTIDE SEQUENCE</scope>
    <source>
        <strain evidence="1">SWU-2019-XX</strain>
        <tissue evidence="1">Muscle</tissue>
    </source>
</reference>
<gene>
    <name evidence="1" type="ORF">HF521_013549</name>
</gene>
<comment type="caution">
    <text evidence="1">The sequence shown here is derived from an EMBL/GenBank/DDBJ whole genome shotgun (WGS) entry which is preliminary data.</text>
</comment>
<keyword evidence="2" id="KW-1185">Reference proteome</keyword>